<keyword evidence="2" id="KW-1185">Reference proteome</keyword>
<dbReference type="Proteomes" id="UP000499080">
    <property type="component" value="Unassembled WGS sequence"/>
</dbReference>
<accession>A0A4Y2R8U8</accession>
<dbReference type="AlphaFoldDB" id="A0A4Y2R8U8"/>
<name>A0A4Y2R8U8_ARAVE</name>
<organism evidence="1 2">
    <name type="scientific">Araneus ventricosus</name>
    <name type="common">Orbweaver spider</name>
    <name type="synonym">Epeira ventricosa</name>
    <dbReference type="NCBI Taxonomy" id="182803"/>
    <lineage>
        <taxon>Eukaryota</taxon>
        <taxon>Metazoa</taxon>
        <taxon>Ecdysozoa</taxon>
        <taxon>Arthropoda</taxon>
        <taxon>Chelicerata</taxon>
        <taxon>Arachnida</taxon>
        <taxon>Araneae</taxon>
        <taxon>Araneomorphae</taxon>
        <taxon>Entelegynae</taxon>
        <taxon>Araneoidea</taxon>
        <taxon>Araneidae</taxon>
        <taxon>Araneus</taxon>
    </lineage>
</organism>
<feature type="non-terminal residue" evidence="1">
    <location>
        <position position="42"/>
    </location>
</feature>
<sequence>MIVLGSQSSVLIDFNSAQLNGFPARTADERLWSSSAVRARKS</sequence>
<protein>
    <submittedName>
        <fullName evidence="1">Uncharacterized protein</fullName>
    </submittedName>
</protein>
<evidence type="ECO:0000313" key="2">
    <source>
        <dbReference type="Proteomes" id="UP000499080"/>
    </source>
</evidence>
<evidence type="ECO:0000313" key="1">
    <source>
        <dbReference type="EMBL" id="GBN72194.1"/>
    </source>
</evidence>
<comment type="caution">
    <text evidence="1">The sequence shown here is derived from an EMBL/GenBank/DDBJ whole genome shotgun (WGS) entry which is preliminary data.</text>
</comment>
<proteinExistence type="predicted"/>
<dbReference type="EMBL" id="BGPR01143373">
    <property type="protein sequence ID" value="GBN72194.1"/>
    <property type="molecule type" value="Genomic_DNA"/>
</dbReference>
<reference evidence="1 2" key="1">
    <citation type="journal article" date="2019" name="Sci. Rep.">
        <title>Orb-weaving spider Araneus ventricosus genome elucidates the spidroin gene catalogue.</title>
        <authorList>
            <person name="Kono N."/>
            <person name="Nakamura H."/>
            <person name="Ohtoshi R."/>
            <person name="Moran D.A.P."/>
            <person name="Shinohara A."/>
            <person name="Yoshida Y."/>
            <person name="Fujiwara M."/>
            <person name="Mori M."/>
            <person name="Tomita M."/>
            <person name="Arakawa K."/>
        </authorList>
    </citation>
    <scope>NUCLEOTIDE SEQUENCE [LARGE SCALE GENOMIC DNA]</scope>
</reference>
<gene>
    <name evidence="1" type="ORF">AVEN_219853_1</name>
</gene>